<dbReference type="InterPro" id="IPR035093">
    <property type="entry name" value="RelE/ParE_toxin_dom_sf"/>
</dbReference>
<evidence type="ECO:0008006" key="3">
    <source>
        <dbReference type="Google" id="ProtNLM"/>
    </source>
</evidence>
<dbReference type="RefSeq" id="WP_105909722.1">
    <property type="nucleotide sequence ID" value="NZ_NXGJ01000015.1"/>
</dbReference>
<protein>
    <recommendedName>
        <fullName evidence="3">Type II toxin-antitoxin system RelE/ParE family toxin</fullName>
    </recommendedName>
</protein>
<dbReference type="Proteomes" id="UP000239065">
    <property type="component" value="Unassembled WGS sequence"/>
</dbReference>
<evidence type="ECO:0000313" key="2">
    <source>
        <dbReference type="Proteomes" id="UP000239065"/>
    </source>
</evidence>
<sequence length="97" mass="11777">MNIKILNDAQNDIAKAMLFYENQKDKLGEYFLDSIMSDIESLYIYYGIHFKVKDYFRVLSKRFPFSIYYKFDKNFIYIYAVLDCRQDPILLNSRLKK</sequence>
<gene>
    <name evidence="1" type="ORF">CJ669_09490</name>
</gene>
<proteinExistence type="predicted"/>
<evidence type="ECO:0000313" key="1">
    <source>
        <dbReference type="EMBL" id="PRM87038.1"/>
    </source>
</evidence>
<name>A0A2S9SKB8_9BACT</name>
<dbReference type="EMBL" id="NXGJ01000015">
    <property type="protein sequence ID" value="PRM87038.1"/>
    <property type="molecule type" value="Genomic_DNA"/>
</dbReference>
<dbReference type="AlphaFoldDB" id="A0A2S9SKB8"/>
<accession>A0A2S9SKB8</accession>
<dbReference type="Gene3D" id="3.30.2310.20">
    <property type="entry name" value="RelE-like"/>
    <property type="match status" value="1"/>
</dbReference>
<reference evidence="1 2" key="1">
    <citation type="submission" date="2017-09" db="EMBL/GenBank/DDBJ databases">
        <title>Reassesment of A. cryaerophilus.</title>
        <authorList>
            <person name="Perez-Cataluna A."/>
            <person name="Collado L."/>
            <person name="Salgado O."/>
            <person name="Lefinanco V."/>
            <person name="Figueras M.J."/>
        </authorList>
    </citation>
    <scope>NUCLEOTIDE SEQUENCE [LARGE SCALE GENOMIC DNA]</scope>
    <source>
        <strain evidence="1 2">LMG 9861</strain>
    </source>
</reference>
<organism evidence="1 2">
    <name type="scientific">Aliarcobacter cryaerophilus</name>
    <dbReference type="NCBI Taxonomy" id="28198"/>
    <lineage>
        <taxon>Bacteria</taxon>
        <taxon>Pseudomonadati</taxon>
        <taxon>Campylobacterota</taxon>
        <taxon>Epsilonproteobacteria</taxon>
        <taxon>Campylobacterales</taxon>
        <taxon>Arcobacteraceae</taxon>
        <taxon>Aliarcobacter</taxon>
    </lineage>
</organism>
<comment type="caution">
    <text evidence="1">The sequence shown here is derived from an EMBL/GenBank/DDBJ whole genome shotgun (WGS) entry which is preliminary data.</text>
</comment>